<dbReference type="AlphaFoldDB" id="A0AAJ1VEB3"/>
<accession>A0AAJ1VEB3</accession>
<evidence type="ECO:0000313" key="1">
    <source>
        <dbReference type="EMBL" id="MDM5284338.1"/>
    </source>
</evidence>
<organism evidence="1 2">
    <name type="scientific">Peribacillus frigoritolerans</name>
    <dbReference type="NCBI Taxonomy" id="450367"/>
    <lineage>
        <taxon>Bacteria</taxon>
        <taxon>Bacillati</taxon>
        <taxon>Bacillota</taxon>
        <taxon>Bacilli</taxon>
        <taxon>Bacillales</taxon>
        <taxon>Bacillaceae</taxon>
        <taxon>Peribacillus</taxon>
    </lineage>
</organism>
<protein>
    <submittedName>
        <fullName evidence="1">Uncharacterized protein</fullName>
    </submittedName>
</protein>
<name>A0AAJ1VEB3_9BACI</name>
<proteinExistence type="predicted"/>
<evidence type="ECO:0000313" key="2">
    <source>
        <dbReference type="Proteomes" id="UP001238973"/>
    </source>
</evidence>
<dbReference type="EMBL" id="JAUCFI010000003">
    <property type="protein sequence ID" value="MDM5284338.1"/>
    <property type="molecule type" value="Genomic_DNA"/>
</dbReference>
<gene>
    <name evidence="1" type="ORF">QUF85_13630</name>
</gene>
<comment type="caution">
    <text evidence="1">The sequence shown here is derived from an EMBL/GenBank/DDBJ whole genome shotgun (WGS) entry which is preliminary data.</text>
</comment>
<dbReference type="RefSeq" id="WP_095396079.1">
    <property type="nucleotide sequence ID" value="NZ_CP126089.1"/>
</dbReference>
<dbReference type="Proteomes" id="UP001238973">
    <property type="component" value="Unassembled WGS sequence"/>
</dbReference>
<reference evidence="1" key="1">
    <citation type="submission" date="2023-06" db="EMBL/GenBank/DDBJ databases">
        <title>Comparative genomics of Bacillaceae isolates and their secondary metabolite potential.</title>
        <authorList>
            <person name="Song L."/>
            <person name="Nielsen L.J."/>
            <person name="Mohite O."/>
            <person name="Xu X."/>
            <person name="Weber T."/>
            <person name="Kovacs A.T."/>
        </authorList>
    </citation>
    <scope>NUCLEOTIDE SEQUENCE</scope>
    <source>
        <strain evidence="1">G1S1</strain>
    </source>
</reference>
<sequence length="78" mass="9135">MKIKKSQKFVQLDVRNWDNTELVESLSEICGTSKEYENDEVEVHQVVDLGKLKNEWRYLIILNISQDLDNLGAPVDHY</sequence>